<keyword evidence="1" id="KW-0472">Membrane</keyword>
<evidence type="ECO:0000313" key="2">
    <source>
        <dbReference type="EMBL" id="KSW10688.1"/>
    </source>
</evidence>
<keyword evidence="1" id="KW-0812">Transmembrane</keyword>
<comment type="caution">
    <text evidence="2">The sequence shown here is derived from an EMBL/GenBank/DDBJ whole genome shotgun (WGS) entry which is preliminary data.</text>
</comment>
<dbReference type="AlphaFoldDB" id="A0A0V8RRC4"/>
<gene>
    <name evidence="2" type="ORF">APY09_08845</name>
</gene>
<evidence type="ECO:0000256" key="1">
    <source>
        <dbReference type="SAM" id="Phobius"/>
    </source>
</evidence>
<name>A0A0V8RRC4_9ACTO</name>
<dbReference type="OrthoDB" id="3251044at2"/>
<proteinExistence type="predicted"/>
<reference evidence="2 3" key="1">
    <citation type="submission" date="2015-10" db="EMBL/GenBank/DDBJ databases">
        <title>Draft Genome of Actinomyces odontolyticus subsp. actinosynbacter strain XH001.</title>
        <authorList>
            <person name="Mclean J.S."/>
            <person name="He X."/>
        </authorList>
    </citation>
    <scope>NUCLEOTIDE SEQUENCE [LARGE SCALE GENOMIC DNA]</scope>
    <source>
        <strain evidence="2 3">XH001</strain>
    </source>
</reference>
<protein>
    <submittedName>
        <fullName evidence="2">Uncharacterized protein</fullName>
    </submittedName>
</protein>
<organism evidence="2 3">
    <name type="scientific">Schaalia odontolytica</name>
    <dbReference type="NCBI Taxonomy" id="1660"/>
    <lineage>
        <taxon>Bacteria</taxon>
        <taxon>Bacillati</taxon>
        <taxon>Actinomycetota</taxon>
        <taxon>Actinomycetes</taxon>
        <taxon>Actinomycetales</taxon>
        <taxon>Actinomycetaceae</taxon>
        <taxon>Schaalia</taxon>
    </lineage>
</organism>
<dbReference type="Proteomes" id="UP000054686">
    <property type="component" value="Unassembled WGS sequence"/>
</dbReference>
<accession>A0A0V8RRC4</accession>
<keyword evidence="1" id="KW-1133">Transmembrane helix</keyword>
<dbReference type="EMBL" id="LLVT01000003">
    <property type="protein sequence ID" value="KSW10688.1"/>
    <property type="molecule type" value="Genomic_DNA"/>
</dbReference>
<feature type="transmembrane region" description="Helical" evidence="1">
    <location>
        <begin position="12"/>
        <end position="35"/>
    </location>
</feature>
<evidence type="ECO:0000313" key="3">
    <source>
        <dbReference type="Proteomes" id="UP000054686"/>
    </source>
</evidence>
<sequence>MSDKSRRRIKRIVVGVVALVVLGVVATVALAIANWTRTPEAQVRQYLDLLADGKAAAATAMVDPGLPNDQRGFLSDEVMASSSARIEVEDVTVDDAEHSKERVVTATMRLDGERFTRSFRVSEAKKTFGLLKNWKIQDAMVARVDVQADNVTHFSIGGEKMSVATLKEAPSSSIVLYPGVYTFTPEETGEYIDAAPKTISVKAATGYDSSYYGGTVELKGTYNDKMAAAALDAAAALTNSCATVPGNIDTACPSAVQSRTLALLQVKTMPTAMKATTDEGGVYTGEATFTIQGMESWDKQRDVTSRVTATVKTDKDGKLELDASGKPQFEVRFGY</sequence>